<feature type="domain" description="SMP-30/Gluconolactonase/LRE-like region" evidence="4">
    <location>
        <begin position="19"/>
        <end position="262"/>
    </location>
</feature>
<dbReference type="GO" id="GO:0004341">
    <property type="term" value="F:gluconolactonase activity"/>
    <property type="evidence" value="ECO:0007669"/>
    <property type="project" value="TreeGrafter"/>
</dbReference>
<feature type="active site" description="Proton donor/acceptor" evidence="2">
    <location>
        <position position="203"/>
    </location>
</feature>
<sequence length="304" mass="32343">MTAVTRFSVVAATAGTGILPEGPFWDTRRRRLLWVDIQAGLVHEGLLEPDGSILPTGKSQFPGTVGAVTVSWDGDLAVATADFVLLVDASGDRRVFNRVLAPRSGRRINDAGTDPAGRLYLGTLSLTHPSESEVLVRIEDDGAVTVIDDDLTLSNGIAWSPAGDRMYNVDSLRHTVYVRDYDPATGNCGGREIFLDGLTGIPDGICTDRDGAVWAAMWGTGQARRYTRDGVLDAVVDVPVPHVSSVGFAGPDLGTLVITTARQGLTTTQLARYPAAGALFTAHVAVPGVPVAAWRRPALWKGRE</sequence>
<dbReference type="Proteomes" id="UP000431401">
    <property type="component" value="Unassembled WGS sequence"/>
</dbReference>
<dbReference type="PANTHER" id="PTHR10907">
    <property type="entry name" value="REGUCALCIN"/>
    <property type="match status" value="1"/>
</dbReference>
<dbReference type="AlphaFoldDB" id="A0A7K0DZ38"/>
<evidence type="ECO:0000313" key="6">
    <source>
        <dbReference type="Proteomes" id="UP000431401"/>
    </source>
</evidence>
<comment type="caution">
    <text evidence="5">The sequence shown here is derived from an EMBL/GenBank/DDBJ whole genome shotgun (WGS) entry which is preliminary data.</text>
</comment>
<protein>
    <submittedName>
        <fullName evidence="5">6-deoxy-6-sulfogluconolactonase</fullName>
        <ecNumber evidence="5">3.1.1.99</ecNumber>
    </submittedName>
</protein>
<dbReference type="SUPFAM" id="SSF63829">
    <property type="entry name" value="Calcium-dependent phosphotriesterase"/>
    <property type="match status" value="1"/>
</dbReference>
<proteinExistence type="inferred from homology"/>
<feature type="binding site" evidence="3">
    <location>
        <position position="21"/>
    </location>
    <ligand>
        <name>a divalent metal cation</name>
        <dbReference type="ChEBI" id="CHEBI:60240"/>
    </ligand>
</feature>
<evidence type="ECO:0000259" key="4">
    <source>
        <dbReference type="Pfam" id="PF08450"/>
    </source>
</evidence>
<evidence type="ECO:0000313" key="5">
    <source>
        <dbReference type="EMBL" id="MQY30951.1"/>
    </source>
</evidence>
<dbReference type="PANTHER" id="PTHR10907:SF47">
    <property type="entry name" value="REGUCALCIN"/>
    <property type="match status" value="1"/>
</dbReference>
<dbReference type="GO" id="GO:0005509">
    <property type="term" value="F:calcium ion binding"/>
    <property type="evidence" value="ECO:0007669"/>
    <property type="project" value="TreeGrafter"/>
</dbReference>
<gene>
    <name evidence="5" type="ORF">NRB56_65560</name>
</gene>
<dbReference type="Pfam" id="PF08450">
    <property type="entry name" value="SGL"/>
    <property type="match status" value="1"/>
</dbReference>
<dbReference type="InterPro" id="IPR011042">
    <property type="entry name" value="6-blade_b-propeller_TolB-like"/>
</dbReference>
<comment type="similarity">
    <text evidence="1">Belongs to the SMP-30/CGR1 family.</text>
</comment>
<dbReference type="InterPro" id="IPR005511">
    <property type="entry name" value="SMP-30"/>
</dbReference>
<name>A0A7K0DZ38_9NOCA</name>
<keyword evidence="3" id="KW-0479">Metal-binding</keyword>
<dbReference type="GO" id="GO:0019853">
    <property type="term" value="P:L-ascorbic acid biosynthetic process"/>
    <property type="evidence" value="ECO:0007669"/>
    <property type="project" value="TreeGrafter"/>
</dbReference>
<keyword evidence="6" id="KW-1185">Reference proteome</keyword>
<dbReference type="EC" id="3.1.1.99" evidence="5"/>
<organism evidence="5 6">
    <name type="scientific">Nocardia aurantia</name>
    <dbReference type="NCBI Taxonomy" id="2585199"/>
    <lineage>
        <taxon>Bacteria</taxon>
        <taxon>Bacillati</taxon>
        <taxon>Actinomycetota</taxon>
        <taxon>Actinomycetes</taxon>
        <taxon>Mycobacteriales</taxon>
        <taxon>Nocardiaceae</taxon>
        <taxon>Nocardia</taxon>
    </lineage>
</organism>
<evidence type="ECO:0000256" key="3">
    <source>
        <dbReference type="PIRSR" id="PIRSR605511-2"/>
    </source>
</evidence>
<keyword evidence="5" id="KW-0378">Hydrolase</keyword>
<feature type="binding site" evidence="3">
    <location>
        <position position="107"/>
    </location>
    <ligand>
        <name>substrate</name>
    </ligand>
</feature>
<evidence type="ECO:0000256" key="1">
    <source>
        <dbReference type="ARBA" id="ARBA00008853"/>
    </source>
</evidence>
<dbReference type="EMBL" id="WEGI01000016">
    <property type="protein sequence ID" value="MQY30951.1"/>
    <property type="molecule type" value="Genomic_DNA"/>
</dbReference>
<feature type="binding site" evidence="3">
    <location>
        <position position="155"/>
    </location>
    <ligand>
        <name>a divalent metal cation</name>
        <dbReference type="ChEBI" id="CHEBI:60240"/>
    </ligand>
</feature>
<feature type="binding site" evidence="3">
    <location>
        <position position="203"/>
    </location>
    <ligand>
        <name>a divalent metal cation</name>
        <dbReference type="ChEBI" id="CHEBI:60240"/>
    </ligand>
</feature>
<reference evidence="5 6" key="1">
    <citation type="submission" date="2019-10" db="EMBL/GenBank/DDBJ databases">
        <title>Nocardia macrotermitis sp. nov. and Nocardia aurantia sp. nov., isolated from the gut of fungus growing-termite Macrotermes natalensis.</title>
        <authorList>
            <person name="Benndorf R."/>
            <person name="Schwitalla J."/>
            <person name="Martin K."/>
            <person name="De Beer W."/>
            <person name="Kaster A.-K."/>
            <person name="Vollmers J."/>
            <person name="Poulsen M."/>
            <person name="Beemelmanns C."/>
        </authorList>
    </citation>
    <scope>NUCLEOTIDE SEQUENCE [LARGE SCALE GENOMIC DNA]</scope>
    <source>
        <strain evidence="5 6">RB56</strain>
    </source>
</reference>
<dbReference type="OrthoDB" id="2633250at2"/>
<keyword evidence="3" id="KW-0862">Zinc</keyword>
<accession>A0A7K0DZ38</accession>
<dbReference type="InterPro" id="IPR013658">
    <property type="entry name" value="SGL"/>
</dbReference>
<evidence type="ECO:0000256" key="2">
    <source>
        <dbReference type="PIRSR" id="PIRSR605511-1"/>
    </source>
</evidence>
<comment type="cofactor">
    <cofactor evidence="3">
        <name>Zn(2+)</name>
        <dbReference type="ChEBI" id="CHEBI:29105"/>
    </cofactor>
    <text evidence="3">Binds 1 divalent metal cation per subunit.</text>
</comment>
<dbReference type="Gene3D" id="2.120.10.30">
    <property type="entry name" value="TolB, C-terminal domain"/>
    <property type="match status" value="1"/>
</dbReference>
<feature type="binding site" evidence="3">
    <location>
        <position position="109"/>
    </location>
    <ligand>
        <name>substrate</name>
    </ligand>
</feature>
<dbReference type="PRINTS" id="PR01790">
    <property type="entry name" value="SMP30FAMILY"/>
</dbReference>